<reference evidence="2" key="1">
    <citation type="submission" date="2023-07" db="EMBL/GenBank/DDBJ databases">
        <title>Chromosome-level Genome Assembly of Striped Snakehead (Channa striata).</title>
        <authorList>
            <person name="Liu H."/>
        </authorList>
    </citation>
    <scope>NUCLEOTIDE SEQUENCE</scope>
    <source>
        <strain evidence="2">Gz</strain>
        <tissue evidence="2">Muscle</tissue>
    </source>
</reference>
<proteinExistence type="predicted"/>
<evidence type="ECO:0000313" key="3">
    <source>
        <dbReference type="Proteomes" id="UP001187415"/>
    </source>
</evidence>
<gene>
    <name evidence="2" type="ORF">Q5P01_025079</name>
</gene>
<dbReference type="EMBL" id="JAUPFM010000021">
    <property type="protein sequence ID" value="KAK2816888.1"/>
    <property type="molecule type" value="Genomic_DNA"/>
</dbReference>
<organism evidence="2 3">
    <name type="scientific">Channa striata</name>
    <name type="common">Snakehead murrel</name>
    <name type="synonym">Ophicephalus striatus</name>
    <dbReference type="NCBI Taxonomy" id="64152"/>
    <lineage>
        <taxon>Eukaryota</taxon>
        <taxon>Metazoa</taxon>
        <taxon>Chordata</taxon>
        <taxon>Craniata</taxon>
        <taxon>Vertebrata</taxon>
        <taxon>Euteleostomi</taxon>
        <taxon>Actinopterygii</taxon>
        <taxon>Neopterygii</taxon>
        <taxon>Teleostei</taxon>
        <taxon>Neoteleostei</taxon>
        <taxon>Acanthomorphata</taxon>
        <taxon>Anabantaria</taxon>
        <taxon>Anabantiformes</taxon>
        <taxon>Channoidei</taxon>
        <taxon>Channidae</taxon>
        <taxon>Channa</taxon>
    </lineage>
</organism>
<keyword evidence="3" id="KW-1185">Reference proteome</keyword>
<name>A0AA88IW32_CHASR</name>
<evidence type="ECO:0000313" key="2">
    <source>
        <dbReference type="EMBL" id="KAK2816888.1"/>
    </source>
</evidence>
<evidence type="ECO:0000256" key="1">
    <source>
        <dbReference type="SAM" id="MobiDB-lite"/>
    </source>
</evidence>
<dbReference type="AlphaFoldDB" id="A0AA88IW32"/>
<accession>A0AA88IW32</accession>
<protein>
    <submittedName>
        <fullName evidence="2">Uncharacterized protein</fullName>
    </submittedName>
</protein>
<comment type="caution">
    <text evidence="2">The sequence shown here is derived from an EMBL/GenBank/DDBJ whole genome shotgun (WGS) entry which is preliminary data.</text>
</comment>
<dbReference type="Proteomes" id="UP001187415">
    <property type="component" value="Unassembled WGS sequence"/>
</dbReference>
<feature type="region of interest" description="Disordered" evidence="1">
    <location>
        <begin position="47"/>
        <end position="79"/>
    </location>
</feature>
<sequence>MVARSPSVDMDSENSLVHISLSSSSFSPPQVESAASLKTNCFSFTDNNHFPPPLQPTRPLASSTAATQTEKQAGLHMQI</sequence>
<feature type="compositionally biased region" description="Polar residues" evidence="1">
    <location>
        <begin position="60"/>
        <end position="71"/>
    </location>
</feature>